<feature type="signal peptide" evidence="11">
    <location>
        <begin position="1"/>
        <end position="42"/>
    </location>
</feature>
<keyword evidence="5 10" id="KW-0326">Glycosidase</keyword>
<dbReference type="PANTHER" id="PTHR11769:SF20">
    <property type="entry name" value="HYALURONIDASE PH-20"/>
    <property type="match status" value="1"/>
</dbReference>
<dbReference type="EC" id="3.2.1.35" evidence="10"/>
<protein>
    <recommendedName>
        <fullName evidence="10">Hyaluronidase</fullName>
        <ecNumber evidence="10">3.2.1.35</ecNumber>
    </recommendedName>
</protein>
<keyword evidence="11" id="KW-0732">Signal</keyword>
<dbReference type="PANTHER" id="PTHR11769">
    <property type="entry name" value="HYALURONIDASE"/>
    <property type="match status" value="1"/>
</dbReference>
<evidence type="ECO:0000313" key="13">
    <source>
        <dbReference type="Proteomes" id="UP000261540"/>
    </source>
</evidence>
<keyword evidence="4 9" id="KW-1015">Disulfide bond</keyword>
<feature type="disulfide bond" evidence="9">
    <location>
        <begin position="232"/>
        <end position="246"/>
    </location>
</feature>
<reference evidence="12" key="1">
    <citation type="submission" date="2025-08" db="UniProtKB">
        <authorList>
            <consortium name="Ensembl"/>
        </authorList>
    </citation>
    <scope>IDENTIFICATION</scope>
</reference>
<organism evidence="12 13">
    <name type="scientific">Paramormyrops kingsleyae</name>
    <dbReference type="NCBI Taxonomy" id="1676925"/>
    <lineage>
        <taxon>Eukaryota</taxon>
        <taxon>Metazoa</taxon>
        <taxon>Chordata</taxon>
        <taxon>Craniata</taxon>
        <taxon>Vertebrata</taxon>
        <taxon>Euteleostomi</taxon>
        <taxon>Actinopterygii</taxon>
        <taxon>Neopterygii</taxon>
        <taxon>Teleostei</taxon>
        <taxon>Osteoglossocephala</taxon>
        <taxon>Osteoglossomorpha</taxon>
        <taxon>Osteoglossiformes</taxon>
        <taxon>Mormyridae</taxon>
        <taxon>Paramormyrops</taxon>
    </lineage>
</organism>
<dbReference type="GeneTree" id="ENSGT01020000230364"/>
<evidence type="ECO:0000256" key="8">
    <source>
        <dbReference type="PIRSR" id="PIRSR038193-2"/>
    </source>
</evidence>
<comment type="similarity">
    <text evidence="2 6 10">Belongs to the glycosyl hydrolase 56 family.</text>
</comment>
<feature type="disulfide bond" evidence="9">
    <location>
        <begin position="69"/>
        <end position="354"/>
    </location>
</feature>
<dbReference type="PIRSF" id="PIRSF038193">
    <property type="entry name" value="Hyaluronidase"/>
    <property type="match status" value="1"/>
</dbReference>
<evidence type="ECO:0000256" key="1">
    <source>
        <dbReference type="ARBA" id="ARBA00000251"/>
    </source>
</evidence>
<evidence type="ECO:0000256" key="10">
    <source>
        <dbReference type="RuleBase" id="RU610713"/>
    </source>
</evidence>
<evidence type="ECO:0000313" key="12">
    <source>
        <dbReference type="Ensembl" id="ENSPKIP00000037953.1"/>
    </source>
</evidence>
<evidence type="ECO:0000256" key="11">
    <source>
        <dbReference type="SAM" id="SignalP"/>
    </source>
</evidence>
<evidence type="ECO:0000256" key="2">
    <source>
        <dbReference type="ARBA" id="ARBA00008871"/>
    </source>
</evidence>
<feature type="disulfide bond" evidence="9">
    <location>
        <begin position="379"/>
        <end position="390"/>
    </location>
</feature>
<dbReference type="SUPFAM" id="SSF51445">
    <property type="entry name" value="(Trans)glycosidases"/>
    <property type="match status" value="1"/>
</dbReference>
<evidence type="ECO:0000256" key="4">
    <source>
        <dbReference type="ARBA" id="ARBA00023157"/>
    </source>
</evidence>
<feature type="chain" id="PRO_5017390413" description="Hyaluronidase" evidence="11">
    <location>
        <begin position="43"/>
        <end position="492"/>
    </location>
</feature>
<accession>A0A3B3T657</accession>
<dbReference type="PRINTS" id="PR00846">
    <property type="entry name" value="GLHYDRLASE56"/>
</dbReference>
<dbReference type="FunFam" id="3.20.20.70:FF:000065">
    <property type="entry name" value="Hyaluronidase"/>
    <property type="match status" value="1"/>
</dbReference>
<dbReference type="Ensembl" id="ENSPKIT00000018940.1">
    <property type="protein sequence ID" value="ENSPKIP00000037953.1"/>
    <property type="gene ID" value="ENSPKIG00000015917.1"/>
</dbReference>
<reference evidence="12" key="2">
    <citation type="submission" date="2025-09" db="UniProtKB">
        <authorList>
            <consortium name="Ensembl"/>
        </authorList>
    </citation>
    <scope>IDENTIFICATION</scope>
</reference>
<dbReference type="STRING" id="1676925.ENSPKIP00000037953"/>
<evidence type="ECO:0000256" key="3">
    <source>
        <dbReference type="ARBA" id="ARBA00022801"/>
    </source>
</evidence>
<dbReference type="GO" id="GO:0004415">
    <property type="term" value="F:hyalurononglucosaminidase activity"/>
    <property type="evidence" value="ECO:0007669"/>
    <property type="project" value="UniProtKB-UniRule"/>
</dbReference>
<dbReference type="InterPro" id="IPR018155">
    <property type="entry name" value="Hyaluronidase"/>
</dbReference>
<feature type="disulfide bond" evidence="9">
    <location>
        <begin position="439"/>
        <end position="445"/>
    </location>
</feature>
<dbReference type="InterPro" id="IPR013785">
    <property type="entry name" value="Aldolase_TIM"/>
</dbReference>
<name>A0A3B3T657_9TELE</name>
<dbReference type="GO" id="GO:0001669">
    <property type="term" value="C:acrosomal vesicle"/>
    <property type="evidence" value="ECO:0007669"/>
    <property type="project" value="TreeGrafter"/>
</dbReference>
<evidence type="ECO:0000256" key="7">
    <source>
        <dbReference type="PIRSR" id="PIRSR038193-1"/>
    </source>
</evidence>
<evidence type="ECO:0000256" key="5">
    <source>
        <dbReference type="ARBA" id="ARBA00023295"/>
    </source>
</evidence>
<evidence type="ECO:0000256" key="6">
    <source>
        <dbReference type="PIRNR" id="PIRNR038193"/>
    </source>
</evidence>
<dbReference type="Gene3D" id="3.20.20.70">
    <property type="entry name" value="Aldolase class I"/>
    <property type="match status" value="1"/>
</dbReference>
<sequence>MFTVLHSYTKGVNMSYCTPAWRRRPLLSSVLCLVLLETLGAAQLLPPAAAPLFDGQPFVAAWNVPTGVCQRLGVALDMAPFQLVTTPAKVVGQPLMLFYSDRLGLYPRVDAITHSLLHGGIPQRGDLRASLAKARADIAHYITATTAPGLAVIDWEDWRPVWERNWGPKSIYRSLSVSHARQRYPFLSPEQTVRVARRHFQAAARSYMCATLSLATKLRPNYQWGYYLYPNCYNYGWEEAGYTGRCPPEVVQQNDDLGWLWQSSTALFPSVYLTASLGGGSHTALFVRHRVQEAMRTAALARPAAALPVYVYTRPVFVDQNRRFLSQADLVSCIGESAAAGASGSVLWGASASCEALSAYLSSTLGPYVANVTAAARLCSAVLCQGHGRCLRRRRDTDDHLHLNPASFSILRSEGGYLAVGSLTASDLAKLADKFTCQCYAGRSCSSEISPEDPGSVWACYLCLLYVFSCSHMICCLREQAAYFHQQVCLLN</sequence>
<dbReference type="InterPro" id="IPR017853">
    <property type="entry name" value="GH"/>
</dbReference>
<evidence type="ECO:0000256" key="9">
    <source>
        <dbReference type="PIRSR" id="PIRSR038193-3"/>
    </source>
</evidence>
<feature type="disulfide bond" evidence="9">
    <location>
        <begin position="384"/>
        <end position="437"/>
    </location>
</feature>
<feature type="glycosylation site" description="N-linked (GlcNAc...) asparagine" evidence="8">
    <location>
        <position position="371"/>
    </location>
</feature>
<dbReference type="Pfam" id="PF01630">
    <property type="entry name" value="Glyco_hydro_56"/>
    <property type="match status" value="1"/>
</dbReference>
<dbReference type="Proteomes" id="UP000261540">
    <property type="component" value="Unplaced"/>
</dbReference>
<dbReference type="GO" id="GO:0005975">
    <property type="term" value="P:carbohydrate metabolic process"/>
    <property type="evidence" value="ECO:0007669"/>
    <property type="project" value="UniProtKB-UniRule"/>
</dbReference>
<dbReference type="AlphaFoldDB" id="A0A3B3T657"/>
<comment type="catalytic activity">
    <reaction evidence="1 10">
        <text>Random hydrolysis of (1-&gt;4)-linkages between N-acetyl-beta-D-glucosamine and D-glucuronate residues in hyaluronate.</text>
        <dbReference type="EC" id="3.2.1.35"/>
    </reaction>
</comment>
<feature type="active site" description="Proton donor" evidence="7">
    <location>
        <position position="156"/>
    </location>
</feature>
<proteinExistence type="inferred from homology"/>
<keyword evidence="13" id="KW-1185">Reference proteome</keyword>
<keyword evidence="3 10" id="KW-0378">Hydrolase</keyword>
<dbReference type="GO" id="GO:0030214">
    <property type="term" value="P:hyaluronan catabolic process"/>
    <property type="evidence" value="ECO:0007669"/>
    <property type="project" value="TreeGrafter"/>
</dbReference>